<dbReference type="Pfam" id="PF07609">
    <property type="entry name" value="DUF1572"/>
    <property type="match status" value="1"/>
</dbReference>
<proteinExistence type="predicted"/>
<dbReference type="Gene3D" id="1.20.120.450">
    <property type="entry name" value="dinb family like domain"/>
    <property type="match status" value="1"/>
</dbReference>
<evidence type="ECO:0000313" key="1">
    <source>
        <dbReference type="EMBL" id="MDN5200920.1"/>
    </source>
</evidence>
<comment type="caution">
    <text evidence="1">The sequence shown here is derived from an EMBL/GenBank/DDBJ whole genome shotgun (WGS) entry which is preliminary data.</text>
</comment>
<dbReference type="RefSeq" id="WP_346750950.1">
    <property type="nucleotide sequence ID" value="NZ_JAUJEA010000002.1"/>
</dbReference>
<gene>
    <name evidence="1" type="ORF">QQ008_06095</name>
</gene>
<dbReference type="EMBL" id="JAUJEA010000002">
    <property type="protein sequence ID" value="MDN5200920.1"/>
    <property type="molecule type" value="Genomic_DNA"/>
</dbReference>
<accession>A0ABT8KJP2</accession>
<dbReference type="InterPro" id="IPR011466">
    <property type="entry name" value="DUF1572"/>
</dbReference>
<reference evidence="1" key="1">
    <citation type="submission" date="2023-06" db="EMBL/GenBank/DDBJ databases">
        <title>Genomic of Parafulvivirga corallium.</title>
        <authorList>
            <person name="Wang G."/>
        </authorList>
    </citation>
    <scope>NUCLEOTIDE SEQUENCE</scope>
    <source>
        <strain evidence="1">BMA10</strain>
    </source>
</reference>
<evidence type="ECO:0000313" key="2">
    <source>
        <dbReference type="Proteomes" id="UP001172082"/>
    </source>
</evidence>
<dbReference type="SUPFAM" id="SSF109854">
    <property type="entry name" value="DinB/YfiT-like putative metalloenzymes"/>
    <property type="match status" value="1"/>
</dbReference>
<dbReference type="InterPro" id="IPR034660">
    <property type="entry name" value="DinB/YfiT-like"/>
</dbReference>
<protein>
    <submittedName>
        <fullName evidence="1">DUF1572 family protein</fullName>
    </submittedName>
</protein>
<organism evidence="1 2">
    <name type="scientific">Splendidivirga corallicola</name>
    <dbReference type="NCBI Taxonomy" id="3051826"/>
    <lineage>
        <taxon>Bacteria</taxon>
        <taxon>Pseudomonadati</taxon>
        <taxon>Bacteroidota</taxon>
        <taxon>Cytophagia</taxon>
        <taxon>Cytophagales</taxon>
        <taxon>Splendidivirgaceae</taxon>
        <taxon>Splendidivirga</taxon>
    </lineage>
</organism>
<name>A0ABT8KJP2_9BACT</name>
<keyword evidence="2" id="KW-1185">Reference proteome</keyword>
<sequence length="147" mass="17123">MITKTLSALYDRELDKLKMEIESYKNEPDLWIIDKDIKNSGGNLCLHICGNLQHFFGAILGNTGYVRRRDDEFNLKNVPRTELLSQIAVAKEVVANTLEKLSQEDLEKEFAVQIFDKPVNTEYFIIHLLSHLSWHLGHINYHRRLLT</sequence>
<dbReference type="Proteomes" id="UP001172082">
    <property type="component" value="Unassembled WGS sequence"/>
</dbReference>